<dbReference type="STRING" id="28377.ENSACAP00000003151"/>
<organism evidence="7 8">
    <name type="scientific">Anolis carolinensis</name>
    <name type="common">Green anole</name>
    <name type="synonym">American chameleon</name>
    <dbReference type="NCBI Taxonomy" id="28377"/>
    <lineage>
        <taxon>Eukaryota</taxon>
        <taxon>Metazoa</taxon>
        <taxon>Chordata</taxon>
        <taxon>Craniata</taxon>
        <taxon>Vertebrata</taxon>
        <taxon>Euteleostomi</taxon>
        <taxon>Lepidosauria</taxon>
        <taxon>Squamata</taxon>
        <taxon>Bifurcata</taxon>
        <taxon>Unidentata</taxon>
        <taxon>Episquamata</taxon>
        <taxon>Toxicofera</taxon>
        <taxon>Iguania</taxon>
        <taxon>Dactyloidae</taxon>
        <taxon>Anolis</taxon>
    </lineage>
</organism>
<comment type="subcellular location">
    <subcellularLocation>
        <location evidence="1">Membrane</location>
        <topology evidence="1">Multi-pass membrane protein</topology>
    </subcellularLocation>
</comment>
<dbReference type="PANTHER" id="PTHR28628:SF4">
    <property type="entry name" value="TRANSMEMBRANE PROTEIN 88B"/>
    <property type="match status" value="1"/>
</dbReference>
<feature type="transmembrane region" description="Helical" evidence="6">
    <location>
        <begin position="82"/>
        <end position="103"/>
    </location>
</feature>
<evidence type="ECO:0000256" key="6">
    <source>
        <dbReference type="SAM" id="Phobius"/>
    </source>
</evidence>
<dbReference type="GO" id="GO:0005886">
    <property type="term" value="C:plasma membrane"/>
    <property type="evidence" value="ECO:0000318"/>
    <property type="project" value="GO_Central"/>
</dbReference>
<evidence type="ECO:0000256" key="3">
    <source>
        <dbReference type="ARBA" id="ARBA00022692"/>
    </source>
</evidence>
<accession>H9G788</accession>
<reference evidence="7" key="2">
    <citation type="submission" date="2025-08" db="UniProtKB">
        <authorList>
            <consortium name="Ensembl"/>
        </authorList>
    </citation>
    <scope>IDENTIFICATION</scope>
</reference>
<dbReference type="Proteomes" id="UP000001646">
    <property type="component" value="Unplaced"/>
</dbReference>
<evidence type="ECO:0008006" key="9">
    <source>
        <dbReference type="Google" id="ProtNLM"/>
    </source>
</evidence>
<comment type="similarity">
    <text evidence="2">Belongs to the TMEM88 family.</text>
</comment>
<evidence type="ECO:0000256" key="4">
    <source>
        <dbReference type="ARBA" id="ARBA00022989"/>
    </source>
</evidence>
<keyword evidence="8" id="KW-1185">Reference proteome</keyword>
<evidence type="ECO:0000256" key="5">
    <source>
        <dbReference type="ARBA" id="ARBA00023136"/>
    </source>
</evidence>
<dbReference type="GeneTree" id="ENSGT00940000163776"/>
<protein>
    <recommendedName>
        <fullName evidence="9">Transmembrane protein 88</fullName>
    </recommendedName>
</protein>
<dbReference type="AlphaFoldDB" id="H9G788"/>
<evidence type="ECO:0000313" key="7">
    <source>
        <dbReference type="Ensembl" id="ENSACAP00000003151.3"/>
    </source>
</evidence>
<keyword evidence="3 6" id="KW-0812">Transmembrane</keyword>
<dbReference type="eggNOG" id="ENOG502S0XY">
    <property type="taxonomic scope" value="Eukaryota"/>
</dbReference>
<feature type="transmembrane region" description="Helical" evidence="6">
    <location>
        <begin position="35"/>
        <end position="57"/>
    </location>
</feature>
<proteinExistence type="inferred from homology"/>
<sequence length="145" mass="16248">MEDHLLPLERRGTGGCCVWALLVVAMNSLVLLLNFFLMVSILAVVLLPTIVVVFFGFQCHSRVLHSSASYCQALLDDSSSSALIILGFVLMSPLMVLGMVAYCRLARRLRLFMCFQPCARATYKGVKWPWCEEGRGWSSQLKAWV</sequence>
<dbReference type="Ensembl" id="ENSACAT00000003232.4">
    <property type="protein sequence ID" value="ENSACAP00000003151.3"/>
    <property type="gene ID" value="ENSACAG00000003271.4"/>
</dbReference>
<keyword evidence="5 6" id="KW-0472">Membrane</keyword>
<dbReference type="InterPro" id="IPR033355">
    <property type="entry name" value="TMEM88"/>
</dbReference>
<name>H9G788_ANOCA</name>
<reference evidence="7" key="3">
    <citation type="submission" date="2025-09" db="UniProtKB">
        <authorList>
            <consortium name="Ensembl"/>
        </authorList>
    </citation>
    <scope>IDENTIFICATION</scope>
</reference>
<evidence type="ECO:0000256" key="1">
    <source>
        <dbReference type="ARBA" id="ARBA00004141"/>
    </source>
</evidence>
<dbReference type="PANTHER" id="PTHR28628">
    <property type="entry name" value="TRANSMEMBRANE PROTEIN 88-RELATED"/>
    <property type="match status" value="1"/>
</dbReference>
<keyword evidence="4 6" id="KW-1133">Transmembrane helix</keyword>
<evidence type="ECO:0000256" key="2">
    <source>
        <dbReference type="ARBA" id="ARBA00005734"/>
    </source>
</evidence>
<dbReference type="FunCoup" id="H9G788">
    <property type="interactions" value="25"/>
</dbReference>
<reference evidence="7" key="1">
    <citation type="submission" date="2009-12" db="EMBL/GenBank/DDBJ databases">
        <title>The Genome Sequence of Anolis carolinensis (Green Anole Lizard).</title>
        <authorList>
            <consortium name="The Genome Sequencing Platform"/>
            <person name="Di Palma F."/>
            <person name="Alfoldi J."/>
            <person name="Heiman D."/>
            <person name="Young S."/>
            <person name="Grabherr M."/>
            <person name="Johnson J."/>
            <person name="Lander E.S."/>
            <person name="Lindblad-Toh K."/>
        </authorList>
    </citation>
    <scope>NUCLEOTIDE SEQUENCE [LARGE SCALE GENOMIC DNA]</scope>
    <source>
        <strain evidence="7">JBL SC #1</strain>
    </source>
</reference>
<dbReference type="Bgee" id="ENSACAG00000003271">
    <property type="expression patterns" value="Expressed in brain and 1 other cell type or tissue"/>
</dbReference>
<feature type="transmembrane region" description="Helical" evidence="6">
    <location>
        <begin position="12"/>
        <end position="30"/>
    </location>
</feature>
<dbReference type="HOGENOM" id="CLU_105667_1_0_1"/>
<dbReference type="InParanoid" id="H9G788"/>
<evidence type="ECO:0000313" key="8">
    <source>
        <dbReference type="Proteomes" id="UP000001646"/>
    </source>
</evidence>